<evidence type="ECO:0000313" key="2">
    <source>
        <dbReference type="Proteomes" id="UP000239757"/>
    </source>
</evidence>
<evidence type="ECO:0000313" key="1">
    <source>
        <dbReference type="EMBL" id="PPS13515.1"/>
    </source>
</evidence>
<sequence length="217" mass="25193">MMVCSRLANAYDLAAQRERITTMGIEAWWKYFGKSKFFQRSRCFSRNALTRFYLLQIFLNQRGFSVRYICPFRRSSNEEITHLLIDRGVVKNWWSSFTAINNYLPSLDGGWKDWIFSNIEAKRWTKVTVVFSFLLRCWELWLLRNAVIFNSNPKPGNVRAQCLVGASEFFAISLVIKVVYPPPAVMVKWHPPRLGWTCFGNPGRAGAGAIIRDQYGT</sequence>
<dbReference type="EMBL" id="KZ663343">
    <property type="protein sequence ID" value="PPS13515.1"/>
    <property type="molecule type" value="Genomic_DNA"/>
</dbReference>
<proteinExistence type="predicted"/>
<evidence type="ECO:0008006" key="3">
    <source>
        <dbReference type="Google" id="ProtNLM"/>
    </source>
</evidence>
<organism evidence="1 2">
    <name type="scientific">Gossypium barbadense</name>
    <name type="common">Sea Island cotton</name>
    <name type="synonym">Hibiscus barbadensis</name>
    <dbReference type="NCBI Taxonomy" id="3634"/>
    <lineage>
        <taxon>Eukaryota</taxon>
        <taxon>Viridiplantae</taxon>
        <taxon>Streptophyta</taxon>
        <taxon>Embryophyta</taxon>
        <taxon>Tracheophyta</taxon>
        <taxon>Spermatophyta</taxon>
        <taxon>Magnoliopsida</taxon>
        <taxon>eudicotyledons</taxon>
        <taxon>Gunneridae</taxon>
        <taxon>Pentapetalae</taxon>
        <taxon>rosids</taxon>
        <taxon>malvids</taxon>
        <taxon>Malvales</taxon>
        <taxon>Malvaceae</taxon>
        <taxon>Malvoideae</taxon>
        <taxon>Gossypium</taxon>
    </lineage>
</organism>
<protein>
    <recommendedName>
        <fullName evidence="3">Reverse transcriptase zinc-binding domain-containing protein</fullName>
    </recommendedName>
</protein>
<reference evidence="1 2" key="1">
    <citation type="submission" date="2015-01" db="EMBL/GenBank/DDBJ databases">
        <title>Genome of allotetraploid Gossypium barbadense reveals genomic plasticity and fiber elongation in cotton evolution.</title>
        <authorList>
            <person name="Chen X."/>
            <person name="Liu X."/>
            <person name="Zhao B."/>
            <person name="Zheng H."/>
            <person name="Hu Y."/>
            <person name="Lu G."/>
            <person name="Yang C."/>
            <person name="Chen J."/>
            <person name="Shan C."/>
            <person name="Zhang L."/>
            <person name="Zhou Y."/>
            <person name="Wang L."/>
            <person name="Guo W."/>
            <person name="Bai Y."/>
            <person name="Ruan J."/>
            <person name="Shangguan X."/>
            <person name="Mao Y."/>
            <person name="Jiang J."/>
            <person name="Zhu Y."/>
            <person name="Lei J."/>
            <person name="Kang H."/>
            <person name="Chen S."/>
            <person name="He X."/>
            <person name="Wang R."/>
            <person name="Wang Y."/>
            <person name="Chen J."/>
            <person name="Wang L."/>
            <person name="Yu S."/>
            <person name="Wang B."/>
            <person name="Wei J."/>
            <person name="Song S."/>
            <person name="Lu X."/>
            <person name="Gao Z."/>
            <person name="Gu W."/>
            <person name="Deng X."/>
            <person name="Ma D."/>
            <person name="Wang S."/>
            <person name="Liang W."/>
            <person name="Fang L."/>
            <person name="Cai C."/>
            <person name="Zhu X."/>
            <person name="Zhou B."/>
            <person name="Zhang Y."/>
            <person name="Chen Z."/>
            <person name="Xu S."/>
            <person name="Zhu R."/>
            <person name="Wang S."/>
            <person name="Zhang T."/>
            <person name="Zhao G."/>
        </authorList>
    </citation>
    <scope>NUCLEOTIDE SEQUENCE [LARGE SCALE GENOMIC DNA]</scope>
    <source>
        <strain evidence="2">cv. Xinhai21</strain>
        <tissue evidence="1">Leaf</tissue>
    </source>
</reference>
<dbReference type="OrthoDB" id="1002608at2759"/>
<dbReference type="AlphaFoldDB" id="A0A2P5YD57"/>
<gene>
    <name evidence="1" type="ORF">GOBAR_AA07068</name>
</gene>
<name>A0A2P5YD57_GOSBA</name>
<dbReference type="Proteomes" id="UP000239757">
    <property type="component" value="Unassembled WGS sequence"/>
</dbReference>
<accession>A0A2P5YD57</accession>